<sequence length="222" mass="23404">MAVINEFSYEGAAGEFIEIKLALDESPVGIAVETYIKSGSNAVLDRVIDLTDGTFSTDGHYDYYIFYTALTQGPREAIALTTDGEATASVAWGADQSFNIIGGSLDGTVAESIGMPLSNNSTTSLSISEAGSWVETTPTPGTTTAFFCFAGPTLIACVGGCVRPLKARIAEMTALVNRLLAQKPKDRKTLYSLHEPAVACISKGKAHKRCKFGTKVSVATTA</sequence>
<organism evidence="1 2">
    <name type="scientific">Palleronia caenipelagi</name>
    <dbReference type="NCBI Taxonomy" id="2489174"/>
    <lineage>
        <taxon>Bacteria</taxon>
        <taxon>Pseudomonadati</taxon>
        <taxon>Pseudomonadota</taxon>
        <taxon>Alphaproteobacteria</taxon>
        <taxon>Rhodobacterales</taxon>
        <taxon>Roseobacteraceae</taxon>
        <taxon>Palleronia</taxon>
    </lineage>
</organism>
<evidence type="ECO:0000313" key="2">
    <source>
        <dbReference type="Proteomes" id="UP000318590"/>
    </source>
</evidence>
<dbReference type="Proteomes" id="UP000318590">
    <property type="component" value="Unassembled WGS sequence"/>
</dbReference>
<gene>
    <name evidence="1" type="ORF">FEV53_09840</name>
</gene>
<protein>
    <submittedName>
        <fullName evidence="1">Uncharacterized protein</fullName>
    </submittedName>
</protein>
<accession>A0A547Q2I2</accession>
<name>A0A547Q2I2_9RHOB</name>
<dbReference type="EMBL" id="VFSV01000014">
    <property type="protein sequence ID" value="TRD20592.1"/>
    <property type="molecule type" value="Genomic_DNA"/>
</dbReference>
<keyword evidence="2" id="KW-1185">Reference proteome</keyword>
<proteinExistence type="predicted"/>
<dbReference type="AlphaFoldDB" id="A0A547Q2I2"/>
<comment type="caution">
    <text evidence="1">The sequence shown here is derived from an EMBL/GenBank/DDBJ whole genome shotgun (WGS) entry which is preliminary data.</text>
</comment>
<evidence type="ECO:0000313" key="1">
    <source>
        <dbReference type="EMBL" id="TRD20592.1"/>
    </source>
</evidence>
<reference evidence="1 2" key="1">
    <citation type="submission" date="2019-06" db="EMBL/GenBank/DDBJ databases">
        <title>Paenimaribius caenipelagi gen. nov., sp. nov., isolated from a tidal flat.</title>
        <authorList>
            <person name="Yoon J.-H."/>
        </authorList>
    </citation>
    <scope>NUCLEOTIDE SEQUENCE [LARGE SCALE GENOMIC DNA]</scope>
    <source>
        <strain evidence="1 2">JBTF-M29</strain>
    </source>
</reference>
<dbReference type="OrthoDB" id="9773411at2"/>